<reference evidence="1" key="1">
    <citation type="submission" date="2014-12" db="EMBL/GenBank/DDBJ databases">
        <title>Parallel Evolution in Life History Adaptation Evident in the Tissue-Specific Poeciliopsis prolifica transcriptome.</title>
        <authorList>
            <person name="Jue N.K."/>
            <person name="Foley R.J."/>
            <person name="Obergfell C."/>
            <person name="Reznick D.N."/>
            <person name="O'Neill R.J."/>
            <person name="O'Neill M.J."/>
        </authorList>
    </citation>
    <scope>NUCLEOTIDE SEQUENCE</scope>
</reference>
<dbReference type="EMBL" id="GBYX01475835">
    <property type="protein sequence ID" value="JAO05842.1"/>
    <property type="molecule type" value="Transcribed_RNA"/>
</dbReference>
<protein>
    <submittedName>
        <fullName evidence="1">PPUP8388</fullName>
    </submittedName>
</protein>
<dbReference type="AlphaFoldDB" id="A0A0S7ESM3"/>
<name>A0A0S7ESM3_9TELE</name>
<accession>A0A0S7ESM3</accession>
<sequence>MNKHLKCVLRICIHLINFDIPYQKKTVQPVVFRKHLMPKELLRHKAAQKSGRKRYREFYIGTLFYALEGDTYGKLKDTAIHLSRQVNALSTWQLLVVKSTNEPFVRNVARRKPLFNYSHQ</sequence>
<organism evidence="1">
    <name type="scientific">Poeciliopsis prolifica</name>
    <name type="common">blackstripe livebearer</name>
    <dbReference type="NCBI Taxonomy" id="188132"/>
    <lineage>
        <taxon>Eukaryota</taxon>
        <taxon>Metazoa</taxon>
        <taxon>Chordata</taxon>
        <taxon>Craniata</taxon>
        <taxon>Vertebrata</taxon>
        <taxon>Euteleostomi</taxon>
        <taxon>Actinopterygii</taxon>
        <taxon>Neopterygii</taxon>
        <taxon>Teleostei</taxon>
        <taxon>Neoteleostei</taxon>
        <taxon>Acanthomorphata</taxon>
        <taxon>Ovalentaria</taxon>
        <taxon>Atherinomorphae</taxon>
        <taxon>Cyprinodontiformes</taxon>
        <taxon>Poeciliidae</taxon>
        <taxon>Poeciliinae</taxon>
        <taxon>Poeciliopsis</taxon>
    </lineage>
</organism>
<proteinExistence type="predicted"/>
<evidence type="ECO:0000313" key="1">
    <source>
        <dbReference type="EMBL" id="JAO05842.1"/>
    </source>
</evidence>
<gene>
    <name evidence="1" type="primary">PPUP8388</name>
</gene>